<feature type="transmembrane region" description="Helical" evidence="7">
    <location>
        <begin position="765"/>
        <end position="785"/>
    </location>
</feature>
<feature type="transmembrane region" description="Helical" evidence="7">
    <location>
        <begin position="416"/>
        <end position="439"/>
    </location>
</feature>
<evidence type="ECO:0000256" key="3">
    <source>
        <dbReference type="ARBA" id="ARBA00022692"/>
    </source>
</evidence>
<dbReference type="PANTHER" id="PTHR30572:SF4">
    <property type="entry name" value="ABC TRANSPORTER PERMEASE YTRF"/>
    <property type="match status" value="1"/>
</dbReference>
<keyword evidence="3 7" id="KW-0812">Transmembrane</keyword>
<feature type="transmembrane region" description="Helical" evidence="7">
    <location>
        <begin position="358"/>
        <end position="381"/>
    </location>
</feature>
<feature type="domain" description="ABC3 transporter permease C-terminal" evidence="8">
    <location>
        <begin position="274"/>
        <end position="391"/>
    </location>
</feature>
<evidence type="ECO:0000259" key="8">
    <source>
        <dbReference type="Pfam" id="PF02687"/>
    </source>
</evidence>
<dbReference type="NCBIfam" id="TIGR03434">
    <property type="entry name" value="ADOP"/>
    <property type="match status" value="1"/>
</dbReference>
<dbReference type="RefSeq" id="WP_069961814.1">
    <property type="nucleotide sequence ID" value="NZ_CP016094.1"/>
</dbReference>
<keyword evidence="10" id="KW-0547">Nucleotide-binding</keyword>
<feature type="transmembrane region" description="Helical" evidence="7">
    <location>
        <begin position="268"/>
        <end position="293"/>
    </location>
</feature>
<keyword evidence="5 7" id="KW-0472">Membrane</keyword>
<sequence length="802" mass="85828">MISHLRLALRSLARSRGFALIAVFTLAVGIGSTTAIFSTLQALVIAPFSYPASDRLVHVWSGDGWPLSPADSHDLRTESASFTAFGIYQPQNFNIGQESSAQSVSGAVATADVLKAFGVAPLLGRGLEPADEVPGAPYVVILSHALWRQLHGDDRTVIGRKVRVNGGEAEIIGVMPAGFEFASPWMRTEDCQLWAPRRMDEDEKKQRDSHYLLGVARLKEGVTVEAADAEIKTIGRRLTQLYPNSNTHKEFLVRTLHDEMTREVAKQVWLLFGAVVLVLLVACGNVASMLLARSARRQGEFGVRVALGASRGDLLKLALTESAVLALAGAALGVALAAGGVEVLRAIAPVSEARRAAMALNGPALGFGLLATALTALLAGLPPALAAMRTSVAGVLRADARGAVGSASRHRMLRGLVIAQVAVAFVLANGAVLFSQAYLKIVAENRLLATDAVVTARVTLNGDRYAEDAERVRFWQALVERVRALPGVTHAAVTSKLPLQGGSNTNALVNDQTYDPTIQRMQVERSSVTEDYFAAMGLRLLRGRLLQAEDRTGEIRGVVVNQACVDQAWPGKDPLGEIMRANQPENPWFVVRVVGVVENVKQWSATQREVRPEMYTAPEGHWGRSVHLVLRSPLPAGQLAPLLRRELAALDGELALRDVRTMRQVVERATQGERAVAVLVNFFMATALGLVAVGLYGTLSYSVQQRTREIGVRVAVGALKGDIVRLVFTQGGRWVVVGLALGLAGSVALSSALQSLVYGMDGLTVLPLALAMLAVGVAALLACWLPARRAAMLDPLEALRAD</sequence>
<dbReference type="Proteomes" id="UP000095228">
    <property type="component" value="Chromosome"/>
</dbReference>
<comment type="subcellular location">
    <subcellularLocation>
        <location evidence="1">Cell membrane</location>
        <topology evidence="1">Multi-pass membrane protein</topology>
    </subcellularLocation>
</comment>
<protein>
    <submittedName>
        <fullName evidence="10">Macrolide export ATP-binding/permease protein MacB</fullName>
        <ecNumber evidence="10">3.6.3.-</ecNumber>
    </submittedName>
</protein>
<feature type="transmembrane region" description="Helical" evidence="7">
    <location>
        <begin position="675"/>
        <end position="699"/>
    </location>
</feature>
<accession>A0A1D8AUM5</accession>
<dbReference type="GO" id="GO:0016787">
    <property type="term" value="F:hydrolase activity"/>
    <property type="evidence" value="ECO:0007669"/>
    <property type="project" value="UniProtKB-KW"/>
</dbReference>
<keyword evidence="10" id="KW-0378">Hydrolase</keyword>
<gene>
    <name evidence="10" type="primary">macB_3</name>
    <name evidence="10" type="ORF">Verru16b_01641</name>
</gene>
<evidence type="ECO:0000256" key="5">
    <source>
        <dbReference type="ARBA" id="ARBA00023136"/>
    </source>
</evidence>
<proteinExistence type="inferred from homology"/>
<dbReference type="InterPro" id="IPR025857">
    <property type="entry name" value="MacB_PCD"/>
</dbReference>
<dbReference type="STRING" id="1838286.Verru16b_01641"/>
<dbReference type="PANTHER" id="PTHR30572">
    <property type="entry name" value="MEMBRANE COMPONENT OF TRANSPORTER-RELATED"/>
    <property type="match status" value="1"/>
</dbReference>
<dbReference type="AlphaFoldDB" id="A0A1D8AUM5"/>
<dbReference type="InterPro" id="IPR003838">
    <property type="entry name" value="ABC3_permease_C"/>
</dbReference>
<dbReference type="GO" id="GO:0022857">
    <property type="term" value="F:transmembrane transporter activity"/>
    <property type="evidence" value="ECO:0007669"/>
    <property type="project" value="TreeGrafter"/>
</dbReference>
<dbReference type="EMBL" id="CP016094">
    <property type="protein sequence ID" value="AOS44578.1"/>
    <property type="molecule type" value="Genomic_DNA"/>
</dbReference>
<dbReference type="InterPro" id="IPR050250">
    <property type="entry name" value="Macrolide_Exporter_MacB"/>
</dbReference>
<dbReference type="Pfam" id="PF12704">
    <property type="entry name" value="MacB_PCD"/>
    <property type="match status" value="2"/>
</dbReference>
<feature type="domain" description="MacB-like periplasmic core" evidence="9">
    <location>
        <begin position="415"/>
        <end position="601"/>
    </location>
</feature>
<comment type="similarity">
    <text evidence="6">Belongs to the ABC-4 integral membrane protein family.</text>
</comment>
<dbReference type="KEGG" id="obg:Verru16b_01641"/>
<evidence type="ECO:0000256" key="2">
    <source>
        <dbReference type="ARBA" id="ARBA00022475"/>
    </source>
</evidence>
<dbReference type="GO" id="GO:0005524">
    <property type="term" value="F:ATP binding"/>
    <property type="evidence" value="ECO:0007669"/>
    <property type="project" value="UniProtKB-KW"/>
</dbReference>
<evidence type="ECO:0000256" key="6">
    <source>
        <dbReference type="ARBA" id="ARBA00038076"/>
    </source>
</evidence>
<feature type="transmembrane region" description="Helical" evidence="7">
    <location>
        <begin position="314"/>
        <end position="338"/>
    </location>
</feature>
<evidence type="ECO:0000256" key="7">
    <source>
        <dbReference type="SAM" id="Phobius"/>
    </source>
</evidence>
<feature type="transmembrane region" description="Helical" evidence="7">
    <location>
        <begin position="734"/>
        <end position="753"/>
    </location>
</feature>
<name>A0A1D8AUM5_9BACT</name>
<evidence type="ECO:0000259" key="9">
    <source>
        <dbReference type="Pfam" id="PF12704"/>
    </source>
</evidence>
<keyword evidence="10" id="KW-0067">ATP-binding</keyword>
<dbReference type="Pfam" id="PF02687">
    <property type="entry name" value="FtsX"/>
    <property type="match status" value="2"/>
</dbReference>
<reference evidence="10 11" key="1">
    <citation type="submission" date="2016-06" db="EMBL/GenBank/DDBJ databases">
        <title>Three novel species with peptidoglycan cell walls form the new genus Lacunisphaera gen. nov. in the family Opitutaceae of the verrucomicrobial subdivision 4.</title>
        <authorList>
            <person name="Rast P."/>
            <person name="Gloeckner I."/>
            <person name="Jogler M."/>
            <person name="Boedeker C."/>
            <person name="Jeske O."/>
            <person name="Wiegand S."/>
            <person name="Reinhardt R."/>
            <person name="Schumann P."/>
            <person name="Rohde M."/>
            <person name="Spring S."/>
            <person name="Gloeckner F.O."/>
            <person name="Jogler C."/>
        </authorList>
    </citation>
    <scope>NUCLEOTIDE SEQUENCE [LARGE SCALE GENOMIC DNA]</scope>
    <source>
        <strain evidence="10 11">IG16b</strain>
    </source>
</reference>
<dbReference type="GO" id="GO:0005886">
    <property type="term" value="C:plasma membrane"/>
    <property type="evidence" value="ECO:0007669"/>
    <property type="project" value="UniProtKB-SubCell"/>
</dbReference>
<dbReference type="OrthoDB" id="176997at2"/>
<evidence type="ECO:0000313" key="10">
    <source>
        <dbReference type="EMBL" id="AOS44578.1"/>
    </source>
</evidence>
<feature type="domain" description="MacB-like periplasmic core" evidence="9">
    <location>
        <begin position="20"/>
        <end position="233"/>
    </location>
</feature>
<keyword evidence="2" id="KW-1003">Cell membrane</keyword>
<dbReference type="InterPro" id="IPR017800">
    <property type="entry name" value="ADOP"/>
</dbReference>
<feature type="domain" description="ABC3 transporter permease C-terminal" evidence="8">
    <location>
        <begin position="681"/>
        <end position="792"/>
    </location>
</feature>
<keyword evidence="4 7" id="KW-1133">Transmembrane helix</keyword>
<dbReference type="EC" id="3.6.3.-" evidence="10"/>
<organism evidence="10 11">
    <name type="scientific">Lacunisphaera limnophila</name>
    <dbReference type="NCBI Taxonomy" id="1838286"/>
    <lineage>
        <taxon>Bacteria</taxon>
        <taxon>Pseudomonadati</taxon>
        <taxon>Verrucomicrobiota</taxon>
        <taxon>Opitutia</taxon>
        <taxon>Opitutales</taxon>
        <taxon>Opitutaceae</taxon>
        <taxon>Lacunisphaera</taxon>
    </lineage>
</organism>
<evidence type="ECO:0000256" key="1">
    <source>
        <dbReference type="ARBA" id="ARBA00004651"/>
    </source>
</evidence>
<evidence type="ECO:0000313" key="11">
    <source>
        <dbReference type="Proteomes" id="UP000095228"/>
    </source>
</evidence>
<evidence type="ECO:0000256" key="4">
    <source>
        <dbReference type="ARBA" id="ARBA00022989"/>
    </source>
</evidence>
<keyword evidence="11" id="KW-1185">Reference proteome</keyword>